<dbReference type="PROSITE" id="PS51848">
    <property type="entry name" value="BMERB"/>
    <property type="match status" value="1"/>
</dbReference>
<dbReference type="PROSITE" id="PS50021">
    <property type="entry name" value="CH"/>
    <property type="match status" value="1"/>
</dbReference>
<sequence>MEKKQRVKRENAEKARKLHIEEKENKERERKMQREQKRKGEDEKLKQREEESKGENKQEVRNNQSDDWPPLREAEQDDIAYDANLQRDEEQSESKSDPTSVKTFDPNSDVPAVRPTYKLDSRSVRSEDSAQRSVKKGKSKLKSGAIPLWLRGEEDEEVEYERGQEDLGSIWLAEMYMEGEAGAEGGKKKPPSPQEFTSSTHTSEKYITPPHYCEMKTSRLPTLPEEETSDLKSSDAAPIVREGADGKDDAAEDLVNSSQSLLQWCQKITNGYRGVKVTNFSTSWRNGLAFCAILHHFHPDKIDFDQLDSHDIKINNKKAFDGFEALGISRLLEPSDMVLLSIPDRLIVMTYLSQIRSHFTNQELSVLQIEHNSSQSSYGIALSSPGPTNVDAAAFCMARLNEGVSLEEGGSSTLVVPPPRTKRLLKVDESITPVSSPRSLIKTVKSGSQDEDTMTESPAEISNNTELQSPAETQPTKPEDETMDTSQYVLSELAALETEQKHIDSRAAVVERRLRSLMETGSDRDEEERLIQEWFTLVNKKNALIRRQDNLELLQEEQDLERRFELLNRELRVMMAIEDWQKSSTQQQREQLLLQELVSLVNQRDEIIRDIDAKERGALEEDERLERGLEMRRRKYSNKDKCVLQ</sequence>
<name>A0A6G0I7B4_LARCR</name>
<proteinExistence type="predicted"/>
<evidence type="ECO:0000259" key="8">
    <source>
        <dbReference type="PROSITE" id="PS51848"/>
    </source>
</evidence>
<evidence type="ECO:0000256" key="4">
    <source>
        <dbReference type="ARBA" id="ARBA00023054"/>
    </source>
</evidence>
<dbReference type="InterPro" id="IPR036872">
    <property type="entry name" value="CH_dom_sf"/>
</dbReference>
<dbReference type="Pfam" id="PF00307">
    <property type="entry name" value="CH"/>
    <property type="match status" value="1"/>
</dbReference>
<keyword evidence="2" id="KW-0597">Phosphoprotein</keyword>
<dbReference type="GO" id="GO:0005768">
    <property type="term" value="C:endosome"/>
    <property type="evidence" value="ECO:0007669"/>
    <property type="project" value="UniProtKB-SubCell"/>
</dbReference>
<evidence type="ECO:0000256" key="1">
    <source>
        <dbReference type="ARBA" id="ARBA00004177"/>
    </source>
</evidence>
<accession>A0A6G0I7B4</accession>
<keyword evidence="10" id="KW-1185">Reference proteome</keyword>
<comment type="caution">
    <text evidence="9">The sequence shown here is derived from an EMBL/GenBank/DDBJ whole genome shotgun (WGS) entry which is preliminary data.</text>
</comment>
<evidence type="ECO:0000313" key="10">
    <source>
        <dbReference type="Proteomes" id="UP000424527"/>
    </source>
</evidence>
<feature type="compositionally biased region" description="Basic and acidic residues" evidence="6">
    <location>
        <begin position="1"/>
        <end position="60"/>
    </location>
</feature>
<dbReference type="SMART" id="SM00033">
    <property type="entry name" value="CH"/>
    <property type="match status" value="1"/>
</dbReference>
<feature type="region of interest" description="Disordered" evidence="6">
    <location>
        <begin position="1"/>
        <end position="162"/>
    </location>
</feature>
<evidence type="ECO:0000259" key="7">
    <source>
        <dbReference type="PROSITE" id="PS50021"/>
    </source>
</evidence>
<dbReference type="FunFam" id="1.10.418.10:FF:000023">
    <property type="entry name" value="EH domain-binding protein 1 isoform X1"/>
    <property type="match status" value="1"/>
</dbReference>
<feature type="region of interest" description="Disordered" evidence="6">
    <location>
        <begin position="181"/>
        <end position="206"/>
    </location>
</feature>
<protein>
    <submittedName>
        <fullName evidence="9">EH domain-binding protein 1-like protein 1</fullName>
    </submittedName>
</protein>
<dbReference type="InterPro" id="IPR050540">
    <property type="entry name" value="F-actin_Monoox_Mical"/>
</dbReference>
<evidence type="ECO:0000256" key="2">
    <source>
        <dbReference type="ARBA" id="ARBA00022553"/>
    </source>
</evidence>
<reference evidence="9 10" key="1">
    <citation type="submission" date="2019-07" db="EMBL/GenBank/DDBJ databases">
        <title>Chromosome genome assembly for large yellow croaker.</title>
        <authorList>
            <person name="Xiao S."/>
        </authorList>
    </citation>
    <scope>NUCLEOTIDE SEQUENCE [LARGE SCALE GENOMIC DNA]</scope>
    <source>
        <strain evidence="9">JMULYC20181020</strain>
        <tissue evidence="9">Muscle</tissue>
    </source>
</reference>
<evidence type="ECO:0000256" key="5">
    <source>
        <dbReference type="SAM" id="Coils"/>
    </source>
</evidence>
<dbReference type="SUPFAM" id="SSF47576">
    <property type="entry name" value="Calponin-homology domain, CH-domain"/>
    <property type="match status" value="1"/>
</dbReference>
<feature type="region of interest" description="Disordered" evidence="6">
    <location>
        <begin position="443"/>
        <end position="482"/>
    </location>
</feature>
<dbReference type="InterPro" id="IPR022735">
    <property type="entry name" value="bMERB_dom"/>
</dbReference>
<dbReference type="SMART" id="SM01203">
    <property type="entry name" value="DUF3585"/>
    <property type="match status" value="1"/>
</dbReference>
<evidence type="ECO:0000313" key="9">
    <source>
        <dbReference type="EMBL" id="KAE8287314.1"/>
    </source>
</evidence>
<dbReference type="InterPro" id="IPR001715">
    <property type="entry name" value="CH_dom"/>
</dbReference>
<keyword evidence="3" id="KW-0967">Endosome</keyword>
<feature type="compositionally biased region" description="Basic and acidic residues" evidence="6">
    <location>
        <begin position="117"/>
        <end position="130"/>
    </location>
</feature>
<dbReference type="PANTHER" id="PTHR23167">
    <property type="entry name" value="CALPONIN HOMOLOGY DOMAIN-CONTAINING PROTEIN DDB_G0272472-RELATED"/>
    <property type="match status" value="1"/>
</dbReference>
<evidence type="ECO:0000256" key="6">
    <source>
        <dbReference type="SAM" id="MobiDB-lite"/>
    </source>
</evidence>
<dbReference type="Proteomes" id="UP000424527">
    <property type="component" value="Unassembled WGS sequence"/>
</dbReference>
<evidence type="ECO:0000256" key="3">
    <source>
        <dbReference type="ARBA" id="ARBA00022753"/>
    </source>
</evidence>
<feature type="coiled-coil region" evidence="5">
    <location>
        <begin position="537"/>
        <end position="570"/>
    </location>
</feature>
<dbReference type="EMBL" id="REGW02000013">
    <property type="protein sequence ID" value="KAE8287314.1"/>
    <property type="molecule type" value="Genomic_DNA"/>
</dbReference>
<dbReference type="AlphaFoldDB" id="A0A6G0I7B4"/>
<feature type="compositionally biased region" description="Basic and acidic residues" evidence="6">
    <location>
        <begin position="85"/>
        <end position="96"/>
    </location>
</feature>
<feature type="compositionally biased region" description="Polar residues" evidence="6">
    <location>
        <begin position="97"/>
        <end position="106"/>
    </location>
</feature>
<feature type="domain" description="Calponin-homology (CH)" evidence="7">
    <location>
        <begin position="255"/>
        <end position="360"/>
    </location>
</feature>
<keyword evidence="4 5" id="KW-0175">Coiled coil</keyword>
<feature type="domain" description="BMERB" evidence="8">
    <location>
        <begin position="476"/>
        <end position="627"/>
    </location>
</feature>
<dbReference type="CDD" id="cd21255">
    <property type="entry name" value="CH_EHBP1L1"/>
    <property type="match status" value="1"/>
</dbReference>
<feature type="compositionally biased region" description="Polar residues" evidence="6">
    <location>
        <begin position="460"/>
        <end position="476"/>
    </location>
</feature>
<dbReference type="Gene3D" id="1.10.418.10">
    <property type="entry name" value="Calponin-like domain"/>
    <property type="match status" value="1"/>
</dbReference>
<organism evidence="9 10">
    <name type="scientific">Larimichthys crocea</name>
    <name type="common">Large yellow croaker</name>
    <name type="synonym">Pseudosciaena crocea</name>
    <dbReference type="NCBI Taxonomy" id="215358"/>
    <lineage>
        <taxon>Eukaryota</taxon>
        <taxon>Metazoa</taxon>
        <taxon>Chordata</taxon>
        <taxon>Craniata</taxon>
        <taxon>Vertebrata</taxon>
        <taxon>Euteleostomi</taxon>
        <taxon>Actinopterygii</taxon>
        <taxon>Neopterygii</taxon>
        <taxon>Teleostei</taxon>
        <taxon>Neoteleostei</taxon>
        <taxon>Acanthomorphata</taxon>
        <taxon>Eupercaria</taxon>
        <taxon>Sciaenidae</taxon>
        <taxon>Larimichthys</taxon>
    </lineage>
</organism>
<gene>
    <name evidence="9" type="ORF">D5F01_LYC13353</name>
</gene>
<dbReference type="PANTHER" id="PTHR23167:SF42">
    <property type="entry name" value="EH DOMAIN-BINDING PROTEIN 1-LIKE PROTEIN 1"/>
    <property type="match status" value="1"/>
</dbReference>
<dbReference type="Pfam" id="PF12130">
    <property type="entry name" value="bMERB_dom"/>
    <property type="match status" value="1"/>
</dbReference>
<comment type="subcellular location">
    <subcellularLocation>
        <location evidence="1">Endosome</location>
    </subcellularLocation>
</comment>